<evidence type="ECO:0000313" key="2">
    <source>
        <dbReference type="Proteomes" id="UP000324194"/>
    </source>
</evidence>
<dbReference type="InterPro" id="IPR029033">
    <property type="entry name" value="His_PPase_superfam"/>
</dbReference>
<dbReference type="NCBIfam" id="TIGR00249">
    <property type="entry name" value="sixA"/>
    <property type="match status" value="1"/>
</dbReference>
<dbReference type="OrthoDB" id="9810154at2"/>
<proteinExistence type="predicted"/>
<dbReference type="InterPro" id="IPR013078">
    <property type="entry name" value="His_Pase_superF_clade-1"/>
</dbReference>
<protein>
    <submittedName>
        <fullName evidence="1">Phosphohistidine phosphatase SixA</fullName>
    </submittedName>
</protein>
<gene>
    <name evidence="1" type="primary">sixA</name>
    <name evidence="1" type="ORF">AQUSIP_23860</name>
</gene>
<dbReference type="GO" id="GO:0005737">
    <property type="term" value="C:cytoplasm"/>
    <property type="evidence" value="ECO:0007669"/>
    <property type="project" value="InterPro"/>
</dbReference>
<dbReference type="CDD" id="cd07067">
    <property type="entry name" value="HP_PGM_like"/>
    <property type="match status" value="1"/>
</dbReference>
<sequence length="154" mass="17574">MKLYLMRHGDYLMDTNQRMDVLSDAGKREVMNIANFLIPSQLRVSNILHSGKFRAQQTAELISQGIQSDQLPQAHAGLKPEDDVIAFANEISQWSDDVLVVGHLPFMGRLTGKLLTGNENREVIHFDPGTLVCLEQYDTDRWMVDWVLCPRMFV</sequence>
<dbReference type="AlphaFoldDB" id="A0A5E4PJ10"/>
<dbReference type="Gene3D" id="3.40.50.1240">
    <property type="entry name" value="Phosphoglycerate mutase-like"/>
    <property type="match status" value="1"/>
</dbReference>
<dbReference type="InterPro" id="IPR004449">
    <property type="entry name" value="SixA"/>
</dbReference>
<dbReference type="SUPFAM" id="SSF53254">
    <property type="entry name" value="Phosphoglycerate mutase-like"/>
    <property type="match status" value="1"/>
</dbReference>
<dbReference type="GO" id="GO:0101006">
    <property type="term" value="F:protein histidine phosphatase activity"/>
    <property type="evidence" value="ECO:0007669"/>
    <property type="project" value="InterPro"/>
</dbReference>
<accession>A0A5E4PJ10</accession>
<dbReference type="Proteomes" id="UP000324194">
    <property type="component" value="Chromosome 2"/>
</dbReference>
<reference evidence="1 2" key="1">
    <citation type="submission" date="2019-08" db="EMBL/GenBank/DDBJ databases">
        <authorList>
            <person name="Guy L."/>
        </authorList>
    </citation>
    <scope>NUCLEOTIDE SEQUENCE [LARGE SCALE GENOMIC DNA]</scope>
    <source>
        <strain evidence="1 2">SGT-108</strain>
    </source>
</reference>
<dbReference type="KEGG" id="asip:AQUSIP_23860"/>
<organism evidence="1 2">
    <name type="scientific">Aquicella siphonis</name>
    <dbReference type="NCBI Taxonomy" id="254247"/>
    <lineage>
        <taxon>Bacteria</taxon>
        <taxon>Pseudomonadati</taxon>
        <taxon>Pseudomonadota</taxon>
        <taxon>Gammaproteobacteria</taxon>
        <taxon>Legionellales</taxon>
        <taxon>Coxiellaceae</taxon>
        <taxon>Aquicella</taxon>
    </lineage>
</organism>
<dbReference type="RefSeq" id="WP_148340461.1">
    <property type="nucleotide sequence ID" value="NZ_LR699120.1"/>
</dbReference>
<dbReference type="EMBL" id="LR699120">
    <property type="protein sequence ID" value="VVC77059.1"/>
    <property type="molecule type" value="Genomic_DNA"/>
</dbReference>
<name>A0A5E4PJ10_9COXI</name>
<keyword evidence="2" id="KW-1185">Reference proteome</keyword>
<evidence type="ECO:0000313" key="1">
    <source>
        <dbReference type="EMBL" id="VVC77059.1"/>
    </source>
</evidence>